<evidence type="ECO:0000313" key="3">
    <source>
        <dbReference type="EMBL" id="KFN91498.1"/>
    </source>
</evidence>
<dbReference type="PATRIC" id="fig|1302648.3.peg.974"/>
<reference evidence="3 4" key="1">
    <citation type="submission" date="2014-08" db="EMBL/GenBank/DDBJ databases">
        <title>Genome sequence of Tetragenococcus muriaticus.</title>
        <authorList>
            <person name="Chuea-nongthon C."/>
            <person name="Rodtong S."/>
            <person name="Yongsawatdigul J."/>
            <person name="Steele J.L."/>
            <person name="Liu X.-y."/>
            <person name="Speers J."/>
            <person name="Glasner J.D."/>
            <person name="Neeno-Eckwall E.C."/>
        </authorList>
    </citation>
    <scope>NUCLEOTIDE SEQUENCE [LARGE SCALE GENOMIC DNA]</scope>
    <source>
        <strain evidence="3 4">3MR10-3</strain>
    </source>
</reference>
<organism evidence="3 4">
    <name type="scientific">Tetragenococcus muriaticus 3MR10-3</name>
    <dbReference type="NCBI Taxonomy" id="1302648"/>
    <lineage>
        <taxon>Bacteria</taxon>
        <taxon>Bacillati</taxon>
        <taxon>Bacillota</taxon>
        <taxon>Bacilli</taxon>
        <taxon>Lactobacillales</taxon>
        <taxon>Enterococcaceae</taxon>
        <taxon>Tetragenococcus</taxon>
    </lineage>
</organism>
<dbReference type="PANTHER" id="PTHR43698:SF1">
    <property type="entry name" value="BLL4564 PROTEIN"/>
    <property type="match status" value="1"/>
</dbReference>
<dbReference type="Proteomes" id="UP000029381">
    <property type="component" value="Unassembled WGS sequence"/>
</dbReference>
<dbReference type="Gene3D" id="2.60.120.10">
    <property type="entry name" value="Jelly Rolls"/>
    <property type="match status" value="1"/>
</dbReference>
<gene>
    <name evidence="3" type="ORF">TMU3MR103_1004</name>
</gene>
<dbReference type="Pfam" id="PF07883">
    <property type="entry name" value="Cupin_2"/>
    <property type="match status" value="1"/>
</dbReference>
<keyword evidence="4" id="KW-1185">Reference proteome</keyword>
<dbReference type="InterPro" id="IPR047263">
    <property type="entry name" value="HNL-like_cupin"/>
</dbReference>
<dbReference type="EMBL" id="JPVT01000092">
    <property type="protein sequence ID" value="KFN91498.1"/>
    <property type="molecule type" value="Genomic_DNA"/>
</dbReference>
<proteinExistence type="predicted"/>
<protein>
    <submittedName>
        <fullName evidence="3">Transcriptional regulator</fullName>
    </submittedName>
</protein>
<evidence type="ECO:0000259" key="2">
    <source>
        <dbReference type="Pfam" id="PF12682"/>
    </source>
</evidence>
<dbReference type="SUPFAM" id="SSF52218">
    <property type="entry name" value="Flavoproteins"/>
    <property type="match status" value="1"/>
</dbReference>
<dbReference type="InterPro" id="IPR008254">
    <property type="entry name" value="Flavodoxin/NO_synth"/>
</dbReference>
<dbReference type="PANTHER" id="PTHR43698">
    <property type="entry name" value="RIBD C-TERMINAL DOMAIN CONTAINING PROTEIN"/>
    <property type="match status" value="1"/>
</dbReference>
<sequence length="312" mass="35411">MAKVVYFSRKHENLINGKIEELPEGNTKIVAIKIAKMIHSDAIELSPVTNYPRGYFEAVEVAEKEKRDQLRPLFHKLSDQLKEEKHLFLDFPNWCGGMPKIVVNFLKTYYMKEKIIYPFCTHEGSAFGNSLFELKELCSEAKIMVGLPVRGSNAYKADDSIKNWLVQYQKNGGMENGKNEEVKEGIIFSSGEKNDAFAQYFVGQSYMNSLVADPEVNVGVGNVTFEPGCRNNWHIHHDGYQILLVTGGEGWYQEDGKDAQFLQAGDVIVSHDGIKHWHGATKDSWFEHIAITAGTPEWLEPVSDEIYDNLEK</sequence>
<evidence type="ECO:0000313" key="4">
    <source>
        <dbReference type="Proteomes" id="UP000029381"/>
    </source>
</evidence>
<comment type="caution">
    <text evidence="3">The sequence shown here is derived from an EMBL/GenBank/DDBJ whole genome shotgun (WGS) entry which is preliminary data.</text>
</comment>
<feature type="domain" description="Flavodoxin-like" evidence="2">
    <location>
        <begin position="25"/>
        <end position="165"/>
    </location>
</feature>
<dbReference type="InterPro" id="IPR014710">
    <property type="entry name" value="RmlC-like_jellyroll"/>
</dbReference>
<dbReference type="SUPFAM" id="SSF51182">
    <property type="entry name" value="RmlC-like cupins"/>
    <property type="match status" value="1"/>
</dbReference>
<dbReference type="InterPro" id="IPR013096">
    <property type="entry name" value="Cupin_2"/>
</dbReference>
<name>A0A091CD56_9ENTE</name>
<evidence type="ECO:0000259" key="1">
    <source>
        <dbReference type="Pfam" id="PF07883"/>
    </source>
</evidence>
<dbReference type="Gene3D" id="3.40.50.360">
    <property type="match status" value="1"/>
</dbReference>
<dbReference type="Pfam" id="PF12682">
    <property type="entry name" value="Flavodoxin_4"/>
    <property type="match status" value="1"/>
</dbReference>
<dbReference type="GO" id="GO:0010181">
    <property type="term" value="F:FMN binding"/>
    <property type="evidence" value="ECO:0007669"/>
    <property type="project" value="InterPro"/>
</dbReference>
<dbReference type="GO" id="GO:0016651">
    <property type="term" value="F:oxidoreductase activity, acting on NAD(P)H"/>
    <property type="evidence" value="ECO:0007669"/>
    <property type="project" value="UniProtKB-ARBA"/>
</dbReference>
<dbReference type="AlphaFoldDB" id="A0A091CD56"/>
<dbReference type="InterPro" id="IPR011051">
    <property type="entry name" value="RmlC_Cupin_sf"/>
</dbReference>
<dbReference type="CDD" id="cd02233">
    <property type="entry name" value="cupin_HNL-like"/>
    <property type="match status" value="1"/>
</dbReference>
<feature type="domain" description="Cupin type-2" evidence="1">
    <location>
        <begin position="223"/>
        <end position="283"/>
    </location>
</feature>
<accession>A0A091CD56</accession>
<dbReference type="InterPro" id="IPR029039">
    <property type="entry name" value="Flavoprotein-like_sf"/>
</dbReference>